<feature type="transmembrane region" description="Helical" evidence="8">
    <location>
        <begin position="74"/>
        <end position="94"/>
    </location>
</feature>
<feature type="transmembrane region" description="Helical" evidence="8">
    <location>
        <begin position="142"/>
        <end position="161"/>
    </location>
</feature>
<protein>
    <submittedName>
        <fullName evidence="9">Arsenic resistance protein</fullName>
    </submittedName>
</protein>
<evidence type="ECO:0000256" key="2">
    <source>
        <dbReference type="ARBA" id="ARBA00010110"/>
    </source>
</evidence>
<proteinExistence type="inferred from homology"/>
<feature type="transmembrane region" description="Helical" evidence="8">
    <location>
        <begin position="106"/>
        <end position="130"/>
    </location>
</feature>
<evidence type="ECO:0000256" key="7">
    <source>
        <dbReference type="ARBA" id="ARBA00023136"/>
    </source>
</evidence>
<accession>A0A917IX07</accession>
<evidence type="ECO:0000256" key="6">
    <source>
        <dbReference type="ARBA" id="ARBA00022989"/>
    </source>
</evidence>
<keyword evidence="6 8" id="KW-1133">Transmembrane helix</keyword>
<dbReference type="Proteomes" id="UP000600171">
    <property type="component" value="Unassembled WGS sequence"/>
</dbReference>
<feature type="transmembrane region" description="Helical" evidence="8">
    <location>
        <begin position="219"/>
        <end position="238"/>
    </location>
</feature>
<evidence type="ECO:0000256" key="3">
    <source>
        <dbReference type="ARBA" id="ARBA00022448"/>
    </source>
</evidence>
<evidence type="ECO:0000256" key="1">
    <source>
        <dbReference type="ARBA" id="ARBA00004651"/>
    </source>
</evidence>
<feature type="transmembrane region" description="Helical" evidence="8">
    <location>
        <begin position="277"/>
        <end position="297"/>
    </location>
</feature>
<keyword evidence="10" id="KW-1185">Reference proteome</keyword>
<feature type="transmembrane region" description="Helical" evidence="8">
    <location>
        <begin position="42"/>
        <end position="62"/>
    </location>
</feature>
<feature type="transmembrane region" description="Helical" evidence="8">
    <location>
        <begin position="12"/>
        <end position="30"/>
    </location>
</feature>
<comment type="subcellular location">
    <subcellularLocation>
        <location evidence="1">Cell membrane</location>
        <topology evidence="1">Multi-pass membrane protein</topology>
    </subcellularLocation>
</comment>
<dbReference type="GO" id="GO:0015297">
    <property type="term" value="F:antiporter activity"/>
    <property type="evidence" value="ECO:0007669"/>
    <property type="project" value="InterPro"/>
</dbReference>
<name>A0A917IX07_9MICC</name>
<reference evidence="9 10" key="1">
    <citation type="journal article" date="2014" name="Int. J. Syst. Evol. Microbiol.">
        <title>Complete genome sequence of Corynebacterium casei LMG S-19264T (=DSM 44701T), isolated from a smear-ripened cheese.</title>
        <authorList>
            <consortium name="US DOE Joint Genome Institute (JGI-PGF)"/>
            <person name="Walter F."/>
            <person name="Albersmeier A."/>
            <person name="Kalinowski J."/>
            <person name="Ruckert C."/>
        </authorList>
    </citation>
    <scope>NUCLEOTIDE SEQUENCE [LARGE SCALE GENOMIC DNA]</scope>
    <source>
        <strain evidence="9 10">CCM 8669</strain>
    </source>
</reference>
<dbReference type="RefSeq" id="WP_188360422.1">
    <property type="nucleotide sequence ID" value="NZ_BMDC01000005.1"/>
</dbReference>
<feature type="transmembrane region" description="Helical" evidence="8">
    <location>
        <begin position="303"/>
        <end position="327"/>
    </location>
</feature>
<organism evidence="9 10">
    <name type="scientific">Rothia aerolata</name>
    <dbReference type="NCBI Taxonomy" id="1812262"/>
    <lineage>
        <taxon>Bacteria</taxon>
        <taxon>Bacillati</taxon>
        <taxon>Actinomycetota</taxon>
        <taxon>Actinomycetes</taxon>
        <taxon>Micrococcales</taxon>
        <taxon>Micrococcaceae</taxon>
        <taxon>Rothia</taxon>
    </lineage>
</organism>
<evidence type="ECO:0000256" key="5">
    <source>
        <dbReference type="ARBA" id="ARBA00022692"/>
    </source>
</evidence>
<dbReference type="GO" id="GO:0015105">
    <property type="term" value="F:arsenite transmembrane transporter activity"/>
    <property type="evidence" value="ECO:0007669"/>
    <property type="project" value="TreeGrafter"/>
</dbReference>
<dbReference type="PANTHER" id="PTHR43057">
    <property type="entry name" value="ARSENITE EFFLUX TRANSPORTER"/>
    <property type="match status" value="1"/>
</dbReference>
<keyword evidence="7 8" id="KW-0472">Membrane</keyword>
<keyword evidence="3" id="KW-0813">Transport</keyword>
<keyword evidence="5 8" id="KW-0812">Transmembrane</keyword>
<dbReference type="InterPro" id="IPR004706">
    <property type="entry name" value="Arsenical-R_Acr3"/>
</dbReference>
<evidence type="ECO:0000313" key="10">
    <source>
        <dbReference type="Proteomes" id="UP000600171"/>
    </source>
</evidence>
<dbReference type="PANTHER" id="PTHR43057:SF1">
    <property type="entry name" value="ARSENICAL-RESISTANCE PROTEIN 3"/>
    <property type="match status" value="1"/>
</dbReference>
<comment type="caution">
    <text evidence="9">The sequence shown here is derived from an EMBL/GenBank/DDBJ whole genome shotgun (WGS) entry which is preliminary data.</text>
</comment>
<comment type="similarity">
    <text evidence="2">Belongs to the arsenical resistance-3 (ACR3) (TC 2.A.59) family.</text>
</comment>
<gene>
    <name evidence="9" type="ORF">GCM10007359_21980</name>
</gene>
<keyword evidence="4" id="KW-1003">Cell membrane</keyword>
<dbReference type="InterPro" id="IPR038770">
    <property type="entry name" value="Na+/solute_symporter_sf"/>
</dbReference>
<sequence length="351" mass="37351">MFAWLERHQVALYLGSLAAGAGAGFLVSRTPLPRLGAAFEVAVTPALGALLLATFLAVPLKIPRGEYAFPPRFLGWLLVLNFLLNPLMVAALLAGIFEITRISSGLLFAAALVLLAPCIDYVVVFCGLAGGSHQHLLRVTPLLLLAQLLALPLWLTVYAFWGIVEPPAPLSLRALATSAPAVLVALATVLVPLALAYLLQRGTEAIRARAENLSERAMVPLMMLVLFTTVAAHFGAVAHQLSQFFPLMITYAVYALVSGLLAWFLAAKTQVADRVALTFSAVTRNALVVLPFVLGLAEIAGQPALPLAVVSQTLVELLVMVGMVKLLRPVTARQNKSGQQAQNREEPSGAT</sequence>
<dbReference type="InterPro" id="IPR002657">
    <property type="entry name" value="BilAc:Na_symport/Acr3"/>
</dbReference>
<evidence type="ECO:0000256" key="4">
    <source>
        <dbReference type="ARBA" id="ARBA00022475"/>
    </source>
</evidence>
<dbReference type="AlphaFoldDB" id="A0A917IX07"/>
<feature type="transmembrane region" description="Helical" evidence="8">
    <location>
        <begin position="181"/>
        <end position="199"/>
    </location>
</feature>
<dbReference type="Pfam" id="PF01758">
    <property type="entry name" value="SBF"/>
    <property type="match status" value="1"/>
</dbReference>
<dbReference type="GO" id="GO:0005886">
    <property type="term" value="C:plasma membrane"/>
    <property type="evidence" value="ECO:0007669"/>
    <property type="project" value="UniProtKB-SubCell"/>
</dbReference>
<feature type="transmembrane region" description="Helical" evidence="8">
    <location>
        <begin position="244"/>
        <end position="265"/>
    </location>
</feature>
<dbReference type="GO" id="GO:0015104">
    <property type="term" value="F:antimonite transmembrane transporter activity"/>
    <property type="evidence" value="ECO:0007669"/>
    <property type="project" value="TreeGrafter"/>
</dbReference>
<dbReference type="Gene3D" id="1.20.1530.20">
    <property type="match status" value="1"/>
</dbReference>
<evidence type="ECO:0000313" key="9">
    <source>
        <dbReference type="EMBL" id="GGH67149.1"/>
    </source>
</evidence>
<dbReference type="EMBL" id="BMDC01000005">
    <property type="protein sequence ID" value="GGH67149.1"/>
    <property type="molecule type" value="Genomic_DNA"/>
</dbReference>
<evidence type="ECO:0000256" key="8">
    <source>
        <dbReference type="SAM" id="Phobius"/>
    </source>
</evidence>